<accession>A9Y8T7</accession>
<dbReference type="SMR" id="A9Y8T7"/>
<dbReference type="EMBL" id="EU124663">
    <property type="protein sequence ID" value="ABX00623.1"/>
    <property type="molecule type" value="Genomic_DNA"/>
</dbReference>
<dbReference type="NCBIfam" id="NF038070">
    <property type="entry name" value="LmbU_fam_TF"/>
    <property type="match status" value="1"/>
</dbReference>
<dbReference type="AlphaFoldDB" id="A9Y8T7"/>
<name>A9Y8T7_STRLN</name>
<dbReference type="InterPro" id="IPR049735">
    <property type="entry name" value="NovE/LmbU-like"/>
</dbReference>
<protein>
    <submittedName>
        <fullName evidence="1">LmbU</fullName>
    </submittedName>
</protein>
<proteinExistence type="predicted"/>
<evidence type="ECO:0000313" key="1">
    <source>
        <dbReference type="EMBL" id="ABX00623.1"/>
    </source>
</evidence>
<sequence>MVRSNLSVADRCGTSAVNGRVKTGEDGVLVTRVGLRIPAVLNFDTWERAGRHIARVADSSAWCLGDWIIYGQTRYSDRYRRAVEAAGLDYQTIRNYAWVARRFDLSRRREALSFQHHAEVAALPEEQQDHWLEQAERHEWSRNELRRNVRGARGQKKSDTRRDADVLSRITPEAERVERWRTAAERSGASLEEWICARLDFAASLVLQTQAEDARREAGEAVGGA</sequence>
<reference evidence="1" key="1">
    <citation type="journal article" date="2008" name="Folia Microbiol. (Praha)">
        <title>Sequence analysis and heterologous expression of the lincomycin biosynthetic cluster of the type strain Streptomyces lincolnensis ATCC 25466.</title>
        <authorList>
            <person name="Koberska M."/>
            <person name="Kopecky J."/>
            <person name="Olsovska J."/>
            <person name="Jelinkova M."/>
            <person name="Ulanova D."/>
            <person name="Man P."/>
            <person name="Flieger M."/>
            <person name="Janata J."/>
        </authorList>
    </citation>
    <scope>NUCLEOTIDE SEQUENCE</scope>
</reference>
<dbReference type="RefSeq" id="WP_165821705.1">
    <property type="nucleotide sequence ID" value="NZ_CP016438.1"/>
</dbReference>
<organism evidence="1">
    <name type="scientific">Streptomyces lincolnensis</name>
    <dbReference type="NCBI Taxonomy" id="1915"/>
    <lineage>
        <taxon>Bacteria</taxon>
        <taxon>Bacillati</taxon>
        <taxon>Actinomycetota</taxon>
        <taxon>Actinomycetes</taxon>
        <taxon>Kitasatosporales</taxon>
        <taxon>Streptomycetaceae</taxon>
        <taxon>Streptomyces</taxon>
    </lineage>
</organism>